<gene>
    <name evidence="6" type="ORF">SAMN06264855_11758</name>
</gene>
<name>A0A238XFW3_HALVU</name>
<evidence type="ECO:0000313" key="6">
    <source>
        <dbReference type="EMBL" id="SNR57896.1"/>
    </source>
</evidence>
<dbReference type="InterPro" id="IPR036390">
    <property type="entry name" value="WH_DNA-bd_sf"/>
</dbReference>
<dbReference type="SUPFAM" id="SSF46785">
    <property type="entry name" value="Winged helix' DNA-binding domain"/>
    <property type="match status" value="1"/>
</dbReference>
<dbReference type="InterPro" id="IPR014757">
    <property type="entry name" value="Tscrpt_reg_IclR_C"/>
</dbReference>
<dbReference type="Gene3D" id="1.10.10.10">
    <property type="entry name" value="Winged helix-like DNA-binding domain superfamily/Winged helix DNA-binding domain"/>
    <property type="match status" value="1"/>
</dbReference>
<protein>
    <submittedName>
        <fullName evidence="6">Transcriptional regulator, IclR family</fullName>
    </submittedName>
</protein>
<dbReference type="OrthoDB" id="14763at2157"/>
<dbReference type="RefSeq" id="WP_089385556.1">
    <property type="nucleotide sequence ID" value="NZ_FZNQ01000017.1"/>
</dbReference>
<evidence type="ECO:0000313" key="7">
    <source>
        <dbReference type="Proteomes" id="UP000198397"/>
    </source>
</evidence>
<evidence type="ECO:0000256" key="1">
    <source>
        <dbReference type="ARBA" id="ARBA00023015"/>
    </source>
</evidence>
<evidence type="ECO:0000256" key="2">
    <source>
        <dbReference type="ARBA" id="ARBA00023125"/>
    </source>
</evidence>
<dbReference type="InterPro" id="IPR005471">
    <property type="entry name" value="Tscrpt_reg_IclR_N"/>
</dbReference>
<evidence type="ECO:0000256" key="3">
    <source>
        <dbReference type="ARBA" id="ARBA00023163"/>
    </source>
</evidence>
<dbReference type="Gene3D" id="3.30.450.40">
    <property type="match status" value="1"/>
</dbReference>
<reference evidence="6 7" key="1">
    <citation type="submission" date="2017-06" db="EMBL/GenBank/DDBJ databases">
        <authorList>
            <person name="Kim H.J."/>
            <person name="Triplett B.A."/>
        </authorList>
    </citation>
    <scope>NUCLEOTIDE SEQUENCE [LARGE SCALE GENOMIC DNA]</scope>
    <source>
        <strain evidence="6 7">DSM 8800</strain>
    </source>
</reference>
<dbReference type="PANTHER" id="PTHR30136">
    <property type="entry name" value="HELIX-TURN-HELIX TRANSCRIPTIONAL REGULATOR, ICLR FAMILY"/>
    <property type="match status" value="1"/>
</dbReference>
<organism evidence="6 7">
    <name type="scientific">Halorubrum vacuolatum</name>
    <name type="common">Natronobacterium vacuolatum</name>
    <dbReference type="NCBI Taxonomy" id="63740"/>
    <lineage>
        <taxon>Archaea</taxon>
        <taxon>Methanobacteriati</taxon>
        <taxon>Methanobacteriota</taxon>
        <taxon>Stenosarchaea group</taxon>
        <taxon>Halobacteria</taxon>
        <taxon>Halobacteriales</taxon>
        <taxon>Haloferacaceae</taxon>
        <taxon>Halorubrum</taxon>
    </lineage>
</organism>
<accession>A0A238XFW3</accession>
<feature type="domain" description="IclR-ED" evidence="5">
    <location>
        <begin position="67"/>
        <end position="250"/>
    </location>
</feature>
<dbReference type="Pfam" id="PF01614">
    <property type="entry name" value="IclR_C"/>
    <property type="match status" value="1"/>
</dbReference>
<dbReference type="PANTHER" id="PTHR30136:SF35">
    <property type="entry name" value="HTH-TYPE TRANSCRIPTIONAL REGULATOR RV1719"/>
    <property type="match status" value="1"/>
</dbReference>
<dbReference type="GO" id="GO:0003677">
    <property type="term" value="F:DNA binding"/>
    <property type="evidence" value="ECO:0007669"/>
    <property type="project" value="UniProtKB-KW"/>
</dbReference>
<dbReference type="InterPro" id="IPR050707">
    <property type="entry name" value="HTH_MetabolicPath_Reg"/>
</dbReference>
<dbReference type="PROSITE" id="PS51078">
    <property type="entry name" value="ICLR_ED"/>
    <property type="match status" value="1"/>
</dbReference>
<dbReference type="InterPro" id="IPR029016">
    <property type="entry name" value="GAF-like_dom_sf"/>
</dbReference>
<keyword evidence="2" id="KW-0238">DNA-binding</keyword>
<dbReference type="PROSITE" id="PS51077">
    <property type="entry name" value="HTH_ICLR"/>
    <property type="match status" value="1"/>
</dbReference>
<evidence type="ECO:0000259" key="5">
    <source>
        <dbReference type="PROSITE" id="PS51078"/>
    </source>
</evidence>
<dbReference type="SUPFAM" id="SSF55781">
    <property type="entry name" value="GAF domain-like"/>
    <property type="match status" value="1"/>
</dbReference>
<evidence type="ECO:0000259" key="4">
    <source>
        <dbReference type="PROSITE" id="PS51077"/>
    </source>
</evidence>
<dbReference type="Pfam" id="PF09339">
    <property type="entry name" value="HTH_IclR"/>
    <property type="match status" value="1"/>
</dbReference>
<dbReference type="GO" id="GO:0003700">
    <property type="term" value="F:DNA-binding transcription factor activity"/>
    <property type="evidence" value="ECO:0007669"/>
    <property type="project" value="TreeGrafter"/>
</dbReference>
<dbReference type="EMBL" id="FZNQ01000017">
    <property type="protein sequence ID" value="SNR57896.1"/>
    <property type="molecule type" value="Genomic_DNA"/>
</dbReference>
<sequence>MEHDNVLKSVETALQLIKYLHQGGAKTVTELSNELEMPKSTVQVYLNTLCNENFIVKKDGKYQTGLKHLEFGFSALWDEPVFPEVKLGVEELANSTGELAACFVEEQGEGVYIYGAEGDRSIRTDLSIGDRSDLHCTASGKAILAHVPKDKASNIVRERGLDKKTENTITDLNQLEDELERIRERGYAFSDQESVIGMRAVAAPILLHEKVVGSISLAGPANRFVGDTFEEEIPAKVTGTANELELKLTYSESGI</sequence>
<keyword evidence="3" id="KW-0804">Transcription</keyword>
<dbReference type="GO" id="GO:0045892">
    <property type="term" value="P:negative regulation of DNA-templated transcription"/>
    <property type="evidence" value="ECO:0007669"/>
    <property type="project" value="TreeGrafter"/>
</dbReference>
<dbReference type="AlphaFoldDB" id="A0A238XFW3"/>
<feature type="domain" description="HTH iclR-type" evidence="4">
    <location>
        <begin position="7"/>
        <end position="66"/>
    </location>
</feature>
<dbReference type="InterPro" id="IPR036388">
    <property type="entry name" value="WH-like_DNA-bd_sf"/>
</dbReference>
<dbReference type="SMART" id="SM00346">
    <property type="entry name" value="HTH_ICLR"/>
    <property type="match status" value="1"/>
</dbReference>
<keyword evidence="7" id="KW-1185">Reference proteome</keyword>
<dbReference type="Proteomes" id="UP000198397">
    <property type="component" value="Unassembled WGS sequence"/>
</dbReference>
<keyword evidence="1" id="KW-0805">Transcription regulation</keyword>
<proteinExistence type="predicted"/>